<comment type="caution">
    <text evidence="2">The sequence shown here is derived from an EMBL/GenBank/DDBJ whole genome shotgun (WGS) entry which is preliminary data.</text>
</comment>
<protein>
    <submittedName>
        <fullName evidence="2">DUF805 domain-containing protein</fullName>
    </submittedName>
</protein>
<dbReference type="GO" id="GO:0005886">
    <property type="term" value="C:plasma membrane"/>
    <property type="evidence" value="ECO:0007669"/>
    <property type="project" value="TreeGrafter"/>
</dbReference>
<dbReference type="PANTHER" id="PTHR34980">
    <property type="entry name" value="INNER MEMBRANE PROTEIN-RELATED-RELATED"/>
    <property type="match status" value="1"/>
</dbReference>
<keyword evidence="1" id="KW-0812">Transmembrane</keyword>
<dbReference type="RefSeq" id="WP_160798454.1">
    <property type="nucleotide sequence ID" value="NZ_CANMWR010000009.1"/>
</dbReference>
<gene>
    <name evidence="2" type="ORF">GNT65_17345</name>
</gene>
<dbReference type="Proteomes" id="UP000474778">
    <property type="component" value="Unassembled WGS sequence"/>
</dbReference>
<keyword evidence="1" id="KW-1133">Transmembrane helix</keyword>
<dbReference type="Pfam" id="PF05656">
    <property type="entry name" value="DUF805"/>
    <property type="match status" value="1"/>
</dbReference>
<evidence type="ECO:0000313" key="2">
    <source>
        <dbReference type="EMBL" id="MXR70426.1"/>
    </source>
</evidence>
<name>A0A6L7I1G8_9GAMM</name>
<dbReference type="EMBL" id="WRPA01000019">
    <property type="protein sequence ID" value="MXR70426.1"/>
    <property type="molecule type" value="Genomic_DNA"/>
</dbReference>
<dbReference type="InterPro" id="IPR008523">
    <property type="entry name" value="DUF805"/>
</dbReference>
<evidence type="ECO:0000256" key="1">
    <source>
        <dbReference type="SAM" id="Phobius"/>
    </source>
</evidence>
<sequence length="116" mass="13199">MEYFIGALKKFADFTGRARRKEFWMFTLFYIIFYAVTATIDVVTGLYMLSTIFALVMFIPTISISARRLHDTGRSGWWQLIGLVPLIGAIVLLIFYVQDSVEGNEYGENPKALAEA</sequence>
<dbReference type="AlphaFoldDB" id="A0A6L7I1G8"/>
<reference evidence="2 3" key="1">
    <citation type="submission" date="2019-12" db="EMBL/GenBank/DDBJ databases">
        <title>Shewanella insulae sp. nov., isolated from a tidal flat.</title>
        <authorList>
            <person name="Yoon J.-H."/>
        </authorList>
    </citation>
    <scope>NUCLEOTIDE SEQUENCE [LARGE SCALE GENOMIC DNA]</scope>
    <source>
        <strain evidence="2 3">JBTF-M18</strain>
    </source>
</reference>
<feature type="transmembrane region" description="Helical" evidence="1">
    <location>
        <begin position="23"/>
        <end position="40"/>
    </location>
</feature>
<organism evidence="2 3">
    <name type="scientific">Shewanella insulae</name>
    <dbReference type="NCBI Taxonomy" id="2681496"/>
    <lineage>
        <taxon>Bacteria</taxon>
        <taxon>Pseudomonadati</taxon>
        <taxon>Pseudomonadota</taxon>
        <taxon>Gammaproteobacteria</taxon>
        <taxon>Alteromonadales</taxon>
        <taxon>Shewanellaceae</taxon>
        <taxon>Shewanella</taxon>
    </lineage>
</organism>
<keyword evidence="3" id="KW-1185">Reference proteome</keyword>
<proteinExistence type="predicted"/>
<feature type="transmembrane region" description="Helical" evidence="1">
    <location>
        <begin position="46"/>
        <end position="65"/>
    </location>
</feature>
<feature type="transmembrane region" description="Helical" evidence="1">
    <location>
        <begin position="77"/>
        <end position="97"/>
    </location>
</feature>
<evidence type="ECO:0000313" key="3">
    <source>
        <dbReference type="Proteomes" id="UP000474778"/>
    </source>
</evidence>
<accession>A0A6L7I1G8</accession>
<dbReference type="PANTHER" id="PTHR34980:SF2">
    <property type="entry name" value="INNER MEMBRANE PROTEIN YHAH-RELATED"/>
    <property type="match status" value="1"/>
</dbReference>
<keyword evidence="1" id="KW-0472">Membrane</keyword>